<dbReference type="OrthoDB" id="2505291at2759"/>
<dbReference type="STRING" id="418459.E3JRT8"/>
<keyword evidence="6" id="KW-1185">Reference proteome</keyword>
<dbReference type="RefSeq" id="XP_003307354.1">
    <property type="nucleotide sequence ID" value="XM_003307306.1"/>
</dbReference>
<dbReference type="OMA" id="IVACNIV"/>
<protein>
    <recommendedName>
        <fullName evidence="4">Helicase ATP-binding domain-containing protein</fullName>
    </recommendedName>
</protein>
<dbReference type="InterPro" id="IPR027417">
    <property type="entry name" value="P-loop_NTPase"/>
</dbReference>
<dbReference type="AlphaFoldDB" id="E3JRT8"/>
<dbReference type="InterPro" id="IPR001650">
    <property type="entry name" value="Helicase_C-like"/>
</dbReference>
<dbReference type="GO" id="GO:0008094">
    <property type="term" value="F:ATP-dependent activity, acting on DNA"/>
    <property type="evidence" value="ECO:0000318"/>
    <property type="project" value="GO_Central"/>
</dbReference>
<dbReference type="VEuPathDB" id="FungiDB:PGTG_00304"/>
<dbReference type="GO" id="GO:0006281">
    <property type="term" value="P:DNA repair"/>
    <property type="evidence" value="ECO:0000318"/>
    <property type="project" value="GO_Central"/>
</dbReference>
<accession>E3JRT8</accession>
<name>E3JRT8_PUCGT</name>
<gene>
    <name evidence="5" type="ORF">PGTG_00304</name>
</gene>
<dbReference type="Gene3D" id="3.40.50.300">
    <property type="entry name" value="P-loop containing nucleotide triphosphate hydrolases"/>
    <property type="match status" value="1"/>
</dbReference>
<dbReference type="InterPro" id="IPR000330">
    <property type="entry name" value="SNF2_N"/>
</dbReference>
<reference evidence="6" key="2">
    <citation type="journal article" date="2011" name="Proc. Natl. Acad. Sci. U.S.A.">
        <title>Obligate biotrophy features unraveled by the genomic analysis of rust fungi.</title>
        <authorList>
            <person name="Duplessis S."/>
            <person name="Cuomo C.A."/>
            <person name="Lin Y.-C."/>
            <person name="Aerts A."/>
            <person name="Tisserant E."/>
            <person name="Veneault-Fourrey C."/>
            <person name="Joly D.L."/>
            <person name="Hacquard S."/>
            <person name="Amselem J."/>
            <person name="Cantarel B.L."/>
            <person name="Chiu R."/>
            <person name="Coutinho P.M."/>
            <person name="Feau N."/>
            <person name="Field M."/>
            <person name="Frey P."/>
            <person name="Gelhaye E."/>
            <person name="Goldberg J."/>
            <person name="Grabherr M.G."/>
            <person name="Kodira C.D."/>
            <person name="Kohler A."/>
            <person name="Kuees U."/>
            <person name="Lindquist E.A."/>
            <person name="Lucas S.M."/>
            <person name="Mago R."/>
            <person name="Mauceli E."/>
            <person name="Morin E."/>
            <person name="Murat C."/>
            <person name="Pangilinan J.L."/>
            <person name="Park R."/>
            <person name="Pearson M."/>
            <person name="Quesneville H."/>
            <person name="Rouhier N."/>
            <person name="Sakthikumar S."/>
            <person name="Salamov A.A."/>
            <person name="Schmutz J."/>
            <person name="Selles B."/>
            <person name="Shapiro H."/>
            <person name="Tanguay P."/>
            <person name="Tuskan G.A."/>
            <person name="Henrissat B."/>
            <person name="Van de Peer Y."/>
            <person name="Rouze P."/>
            <person name="Ellis J.G."/>
            <person name="Dodds P.N."/>
            <person name="Schein J.E."/>
            <person name="Zhong S."/>
            <person name="Hamelin R.C."/>
            <person name="Grigoriev I.V."/>
            <person name="Szabo L.J."/>
            <person name="Martin F."/>
        </authorList>
    </citation>
    <scope>NUCLEOTIDE SEQUENCE [LARGE SCALE GENOMIC DNA]</scope>
    <source>
        <strain evidence="6">CRL 75-36-700-3 / race SCCL</strain>
    </source>
</reference>
<keyword evidence="2" id="KW-0378">Hydrolase</keyword>
<dbReference type="InterPro" id="IPR014001">
    <property type="entry name" value="Helicase_ATP-bd"/>
</dbReference>
<organism evidence="5 6">
    <name type="scientific">Puccinia graminis f. sp. tritici (strain CRL 75-36-700-3 / race SCCL)</name>
    <name type="common">Black stem rust fungus</name>
    <dbReference type="NCBI Taxonomy" id="418459"/>
    <lineage>
        <taxon>Eukaryota</taxon>
        <taxon>Fungi</taxon>
        <taxon>Dikarya</taxon>
        <taxon>Basidiomycota</taxon>
        <taxon>Pucciniomycotina</taxon>
        <taxon>Pucciniomycetes</taxon>
        <taxon>Pucciniales</taxon>
        <taxon>Pucciniaceae</taxon>
        <taxon>Puccinia</taxon>
    </lineage>
</organism>
<dbReference type="GO" id="GO:0016787">
    <property type="term" value="F:hydrolase activity"/>
    <property type="evidence" value="ECO:0007669"/>
    <property type="project" value="UniProtKB-KW"/>
</dbReference>
<dbReference type="KEGG" id="pgr:PGTG_00304"/>
<dbReference type="CDD" id="cd18008">
    <property type="entry name" value="DEXDc_SHPRH-like"/>
    <property type="match status" value="1"/>
</dbReference>
<dbReference type="Proteomes" id="UP000008783">
    <property type="component" value="Unassembled WGS sequence"/>
</dbReference>
<dbReference type="GeneID" id="10527522"/>
<dbReference type="CDD" id="cd18793">
    <property type="entry name" value="SF2_C_SNF"/>
    <property type="match status" value="1"/>
</dbReference>
<dbReference type="InterPro" id="IPR050628">
    <property type="entry name" value="SNF2_RAD54_helicase_TF"/>
</dbReference>
<dbReference type="GO" id="GO:0005524">
    <property type="term" value="F:ATP binding"/>
    <property type="evidence" value="ECO:0007669"/>
    <property type="project" value="UniProtKB-KW"/>
</dbReference>
<dbReference type="Pfam" id="PF00176">
    <property type="entry name" value="SNF2-rel_dom"/>
    <property type="match status" value="1"/>
</dbReference>
<proteinExistence type="predicted"/>
<evidence type="ECO:0000256" key="3">
    <source>
        <dbReference type="ARBA" id="ARBA00022840"/>
    </source>
</evidence>
<dbReference type="EMBL" id="DS178262">
    <property type="protein sequence ID" value="EFP74348.1"/>
    <property type="molecule type" value="Genomic_DNA"/>
</dbReference>
<dbReference type="PROSITE" id="PS51192">
    <property type="entry name" value="HELICASE_ATP_BIND_1"/>
    <property type="match status" value="1"/>
</dbReference>
<evidence type="ECO:0000256" key="1">
    <source>
        <dbReference type="ARBA" id="ARBA00022741"/>
    </source>
</evidence>
<dbReference type="InterPro" id="IPR049730">
    <property type="entry name" value="SNF2/RAD54-like_C"/>
</dbReference>
<dbReference type="SUPFAM" id="SSF52540">
    <property type="entry name" value="P-loop containing nucleoside triphosphate hydrolases"/>
    <property type="match status" value="2"/>
</dbReference>
<evidence type="ECO:0000313" key="5">
    <source>
        <dbReference type="EMBL" id="EFP74348.1"/>
    </source>
</evidence>
<dbReference type="SMART" id="SM00487">
    <property type="entry name" value="DEXDc"/>
    <property type="match status" value="1"/>
</dbReference>
<dbReference type="HOGENOM" id="CLU_021328_0_0_1"/>
<evidence type="ECO:0000256" key="2">
    <source>
        <dbReference type="ARBA" id="ARBA00022801"/>
    </source>
</evidence>
<sequence>MCHFQLIVLGLTMKINIYTPHLPTISLFLPLMNNTSDFSPSSSIPLHKYFQDMENSYGCLGIIYSPLAHPIPQVATELLKIRKTFWASLEPCDQEILVRIPNLPTHVGYIPFPLNSVLLNYLTSATGFGPLGGLKLTSLLNCSMTVETILRADPTPPATLNLALTIFLPKNMINPVYSSFIQYSMFPQTPQDYQPSQHLGIQLLKIPPDLIPPPEEISTKINFDPQLLSIPSGCDLPYIHPPSTIVKSVLLPHQAQGLSFILDRESPTSTSAQSLWVQQKNNEWYLWKNKINGTQLGFSNPNSFPETPLGSILADDMGLGKSLQAISLIACTLDQAKESSLTTPNSSIQLNQSHATLIICPARLLTNWYQEIQKHTHENSLIVLKYHGSQRHSTSKILTPAVNIIITTYEIVRAEFQQYQNTSLRSESSIFSRIWFRIILDEAHTIRTTDSKTQSAIQSIQANRRLCLTGTPLQNSLHDVMALLNFICSNLKTPHNNWMEVVSPYLKNGNVKPLQLILRHVMLRRMKSVALPNLPEIIHKTMNTPLTPPSRKYYDEQFEEFQKSFQRKNCSKSKKEGKFFSYLNTLRGICDHPLLADPNLDLSDNKESFEINQAKSHENLIKTDQIIRHEVSYTACYQSQKIVQLCRMLEQGSKLMDENPKVVIFSTWTRFLDLIGIALDRHGIKFLRLDGSIDSRSQDRCLSDFSTSLNTNVLIASLQTAGVGLNITCASIAFIMLKLLTDFTELDRPRKFGFFIL</sequence>
<dbReference type="Pfam" id="PF00271">
    <property type="entry name" value="Helicase_C"/>
    <property type="match status" value="1"/>
</dbReference>
<dbReference type="Gene3D" id="3.40.50.10810">
    <property type="entry name" value="Tandem AAA-ATPase domain"/>
    <property type="match status" value="1"/>
</dbReference>
<dbReference type="InterPro" id="IPR038718">
    <property type="entry name" value="SNF2-like_sf"/>
</dbReference>
<keyword evidence="1" id="KW-0547">Nucleotide-binding</keyword>
<dbReference type="GO" id="GO:0005634">
    <property type="term" value="C:nucleus"/>
    <property type="evidence" value="ECO:0000318"/>
    <property type="project" value="GO_Central"/>
</dbReference>
<feature type="domain" description="Helicase ATP-binding" evidence="4">
    <location>
        <begin position="302"/>
        <end position="490"/>
    </location>
</feature>
<evidence type="ECO:0000259" key="4">
    <source>
        <dbReference type="PROSITE" id="PS51192"/>
    </source>
</evidence>
<keyword evidence="3" id="KW-0067">ATP-binding</keyword>
<dbReference type="PANTHER" id="PTHR45626:SF22">
    <property type="entry name" value="DNA REPAIR PROTEIN RAD5"/>
    <property type="match status" value="1"/>
</dbReference>
<evidence type="ECO:0000313" key="6">
    <source>
        <dbReference type="Proteomes" id="UP000008783"/>
    </source>
</evidence>
<dbReference type="InParanoid" id="E3JRT8"/>
<dbReference type="PANTHER" id="PTHR45626">
    <property type="entry name" value="TRANSCRIPTION TERMINATION FACTOR 2-RELATED"/>
    <property type="match status" value="1"/>
</dbReference>
<reference key="1">
    <citation type="submission" date="2007-01" db="EMBL/GenBank/DDBJ databases">
        <title>The Genome Sequence of Puccinia graminis f. sp. tritici Strain CRL 75-36-700-3.</title>
        <authorList>
            <consortium name="The Broad Institute Genome Sequencing Platform"/>
            <person name="Birren B."/>
            <person name="Lander E."/>
            <person name="Galagan J."/>
            <person name="Nusbaum C."/>
            <person name="Devon K."/>
            <person name="Cuomo C."/>
            <person name="Jaffe D."/>
            <person name="Butler J."/>
            <person name="Alvarez P."/>
            <person name="Gnerre S."/>
            <person name="Grabherr M."/>
            <person name="Mauceli E."/>
            <person name="Brockman W."/>
            <person name="Young S."/>
            <person name="LaButti K."/>
            <person name="Sykes S."/>
            <person name="DeCaprio D."/>
            <person name="Crawford M."/>
            <person name="Koehrsen M."/>
            <person name="Engels R."/>
            <person name="Montgomery P."/>
            <person name="Pearson M."/>
            <person name="Howarth C."/>
            <person name="Larson L."/>
            <person name="White J."/>
            <person name="Zeng Q."/>
            <person name="Kodira C."/>
            <person name="Yandava C."/>
            <person name="Alvarado L."/>
            <person name="O'Leary S."/>
            <person name="Szabo L."/>
            <person name="Dean R."/>
            <person name="Schein J."/>
        </authorList>
    </citation>
    <scope>NUCLEOTIDE SEQUENCE</scope>
    <source>
        <strain>CRL 75-36-700-3</strain>
    </source>
</reference>